<dbReference type="Gene3D" id="3.30.420.10">
    <property type="entry name" value="Ribonuclease H-like superfamily/Ribonuclease H"/>
    <property type="match status" value="1"/>
</dbReference>
<dbReference type="GO" id="GO:0016787">
    <property type="term" value="F:hydrolase activity"/>
    <property type="evidence" value="ECO:0007669"/>
    <property type="project" value="UniProtKB-KW"/>
</dbReference>
<dbReference type="CDD" id="cd06135">
    <property type="entry name" value="Orn"/>
    <property type="match status" value="1"/>
</dbReference>
<dbReference type="InterPro" id="IPR036397">
    <property type="entry name" value="RNaseH_sf"/>
</dbReference>
<evidence type="ECO:0000259" key="5">
    <source>
        <dbReference type="SMART" id="SM00479"/>
    </source>
</evidence>
<evidence type="ECO:0000256" key="3">
    <source>
        <dbReference type="ARBA" id="ARBA00022801"/>
    </source>
</evidence>
<comment type="similarity">
    <text evidence="1">Belongs to the oligoribonuclease family.</text>
</comment>
<dbReference type="EC" id="3.1.-.-" evidence="6"/>
<protein>
    <submittedName>
        <fullName evidence="6">Oligoribonuclease</fullName>
        <ecNumber evidence="6">3.1.-.-</ecNumber>
    </submittedName>
</protein>
<keyword evidence="3 6" id="KW-0378">Hydrolase</keyword>
<dbReference type="Proteomes" id="UP001219037">
    <property type="component" value="Chromosome"/>
</dbReference>
<evidence type="ECO:0000256" key="1">
    <source>
        <dbReference type="ARBA" id="ARBA00009921"/>
    </source>
</evidence>
<proteinExistence type="inferred from homology"/>
<dbReference type="PANTHER" id="PTHR11046">
    <property type="entry name" value="OLIGORIBONUCLEASE, MITOCHONDRIAL"/>
    <property type="match status" value="1"/>
</dbReference>
<dbReference type="Pfam" id="PF00929">
    <property type="entry name" value="RNase_T"/>
    <property type="match status" value="1"/>
</dbReference>
<gene>
    <name evidence="6" type="primary">orn</name>
    <name evidence="6" type="ORF">P8192_06950</name>
</gene>
<evidence type="ECO:0000256" key="4">
    <source>
        <dbReference type="ARBA" id="ARBA00022839"/>
    </source>
</evidence>
<accession>A0ABY8H9L2</accession>
<name>A0ABY8H9L2_9MICC</name>
<feature type="domain" description="Exonuclease" evidence="5">
    <location>
        <begin position="16"/>
        <end position="190"/>
    </location>
</feature>
<dbReference type="RefSeq" id="WP_278159571.1">
    <property type="nucleotide sequence ID" value="NZ_CP121252.1"/>
</dbReference>
<dbReference type="SMART" id="SM00479">
    <property type="entry name" value="EXOIII"/>
    <property type="match status" value="1"/>
</dbReference>
<dbReference type="InterPro" id="IPR012337">
    <property type="entry name" value="RNaseH-like_sf"/>
</dbReference>
<sequence length="212" mass="23923">MTSSAVEPRPTNPDENLVWVDCEMTGLYPEVDALVEVAVLITDAELNVLDEGIDIVIKPPQAAVDQMVDFVRTMHTNSGLIEEWEQGLSIEDATQQVLDYIKKHCPNPRTALLSGNTIGQDKLFLSKEMPEVIEHLHYRVVDVSTIKELARRWYPAAKRHSPEKTGNHRALGDIIDSINELRYFRATILVDAPGPTNSEAQRIRESLDFYTQ</sequence>
<dbReference type="InterPro" id="IPR022894">
    <property type="entry name" value="Oligoribonuclease"/>
</dbReference>
<keyword evidence="2" id="KW-0540">Nuclease</keyword>
<dbReference type="InterPro" id="IPR013520">
    <property type="entry name" value="Ribonucl_H"/>
</dbReference>
<dbReference type="NCBIfam" id="NF003765">
    <property type="entry name" value="PRK05359.1"/>
    <property type="match status" value="1"/>
</dbReference>
<reference evidence="6 7" key="1">
    <citation type="submission" date="2023-04" db="EMBL/GenBank/DDBJ databases">
        <title>Funneling lignin-derived compounds into biodiesel using alkali-halophilic Citricoccus sp. P2.</title>
        <authorList>
            <person name="Luo C.-B."/>
        </authorList>
    </citation>
    <scope>NUCLEOTIDE SEQUENCE [LARGE SCALE GENOMIC DNA]</scope>
    <source>
        <strain evidence="6 7">P2</strain>
    </source>
</reference>
<dbReference type="SUPFAM" id="SSF53098">
    <property type="entry name" value="Ribonuclease H-like"/>
    <property type="match status" value="1"/>
</dbReference>
<evidence type="ECO:0000313" key="6">
    <source>
        <dbReference type="EMBL" id="WFP17825.1"/>
    </source>
</evidence>
<evidence type="ECO:0000313" key="7">
    <source>
        <dbReference type="Proteomes" id="UP001219037"/>
    </source>
</evidence>
<organism evidence="6 7">
    <name type="scientific">Citricoccus muralis</name>
    <dbReference type="NCBI Taxonomy" id="169134"/>
    <lineage>
        <taxon>Bacteria</taxon>
        <taxon>Bacillati</taxon>
        <taxon>Actinomycetota</taxon>
        <taxon>Actinomycetes</taxon>
        <taxon>Micrococcales</taxon>
        <taxon>Micrococcaceae</taxon>
        <taxon>Citricoccus</taxon>
    </lineage>
</organism>
<dbReference type="PANTHER" id="PTHR11046:SF0">
    <property type="entry name" value="OLIGORIBONUCLEASE, MITOCHONDRIAL"/>
    <property type="match status" value="1"/>
</dbReference>
<dbReference type="EMBL" id="CP121252">
    <property type="protein sequence ID" value="WFP17825.1"/>
    <property type="molecule type" value="Genomic_DNA"/>
</dbReference>
<keyword evidence="7" id="KW-1185">Reference proteome</keyword>
<keyword evidence="4" id="KW-0269">Exonuclease</keyword>
<evidence type="ECO:0000256" key="2">
    <source>
        <dbReference type="ARBA" id="ARBA00022722"/>
    </source>
</evidence>